<evidence type="ECO:0000313" key="2">
    <source>
        <dbReference type="Proteomes" id="UP000003936"/>
    </source>
</evidence>
<organism evidence="1 2">
    <name type="scientific">secondary endosymbiont of Ctenarytaina eucalypti</name>
    <dbReference type="NCBI Taxonomy" id="1199245"/>
    <lineage>
        <taxon>Bacteria</taxon>
        <taxon>Pseudomonadati</taxon>
        <taxon>Pseudomonadota</taxon>
        <taxon>Gammaproteobacteria</taxon>
        <taxon>Enterobacterales</taxon>
        <taxon>Enterobacteriaceae</taxon>
        <taxon>aphid secondary symbionts</taxon>
    </lineage>
</organism>
<dbReference type="KEGG" id="sect:A359_00960"/>
<gene>
    <name evidence="1" type="ORF">A359_00960</name>
</gene>
<name>J3TWV3_9ENTR</name>
<dbReference type="Proteomes" id="UP000003936">
    <property type="component" value="Chromosome"/>
</dbReference>
<keyword evidence="2" id="KW-1185">Reference proteome</keyword>
<proteinExistence type="predicted"/>
<dbReference type="EMBL" id="CP003546">
    <property type="protein sequence ID" value="AFP84500.1"/>
    <property type="molecule type" value="Genomic_DNA"/>
</dbReference>
<evidence type="ECO:0000313" key="1">
    <source>
        <dbReference type="EMBL" id="AFP84500.1"/>
    </source>
</evidence>
<accession>J3TWV3</accession>
<dbReference type="AlphaFoldDB" id="J3TWV3"/>
<sequence>MRFNRLLGSDLSLPDANAQAREEIKMVKARNYIRYKGPSIQLVSLNNSPPHRAHLILTSPTLQYSRRTTRFGSSEEPIKWATQGIRYSYPERWTKDNTRIDFMV</sequence>
<reference evidence="1 2" key="1">
    <citation type="journal article" date="2012" name="Mol. Biol. Evol.">
        <title>Genome reduction and co-evolution between the primary and secondary bacterial symbionts of psyllids.</title>
        <authorList>
            <person name="Sloan D.B."/>
            <person name="Moran N.A."/>
        </authorList>
    </citation>
    <scope>NUCLEOTIDE SEQUENCE [LARGE SCALE GENOMIC DNA]</scope>
    <source>
        <strain evidence="1">Ceuc_S</strain>
    </source>
</reference>
<protein>
    <submittedName>
        <fullName evidence="1">Uncharacterized protein</fullName>
    </submittedName>
</protein>
<dbReference type="HOGENOM" id="CLU_2248244_0_0_6"/>